<sequence>MQNHQAILRLRYVRCILVYDINAEADSIGLNSKGAGLRSFFLIGNPTNFNGCLQSDSLLPQIELALDTQAILESSGFWLPLAQFIPQLPSLSDLHFLLPTQFPKLLLDQIHKIRPDCRLHIDRFFLLNLVTPSTDSYEFLLASSPCLFSLKTIHEGDDNPNIDIASSCYHEDALACMTSGLAPNLKKVSLVYPVPGTSPVYYTPPPWKGFGQRVRENPKKSLGNLRFLRFKHWWRITEDRMDYWNVHTDFKKLQSLEFDAYLTSDVLRHLATKFQLPCLETLVLSKLRKERDDSDDHAEAANKLLRSLPPLLSLTLDGWYPEISMDALATFHGSRLLELKLLNYPGEDLTQNDLEALGRHCLYLREFTLSLRRSQGHSTEGNLYKALGALPRLQSISLDLHIAKTFSPMDNDEDADGNLFNPSFDDEFDRGIPSELLGDGPDSSEACNGAMRERLINGAFDGILARSIFEIISSGKPQISLPLEELNVKITDAGNFGMVSCPTHFLSVLFHLCRPWRITRGIRDDCRHEIQVEVTEPVPSQLQPPPKALAGYLKAIWRRVWPEKVSEDWRFDWHSFPIS</sequence>
<reference evidence="1" key="1">
    <citation type="submission" date="2022-12" db="EMBL/GenBank/DDBJ databases">
        <authorList>
            <person name="Petersen C."/>
        </authorList>
    </citation>
    <scope>NUCLEOTIDE SEQUENCE</scope>
    <source>
        <strain evidence="1">IBT 16125</strain>
    </source>
</reference>
<gene>
    <name evidence="1" type="ORF">N7458_000854</name>
</gene>
<dbReference type="Proteomes" id="UP001213681">
    <property type="component" value="Unassembled WGS sequence"/>
</dbReference>
<evidence type="ECO:0000313" key="1">
    <source>
        <dbReference type="EMBL" id="KAJ5465168.1"/>
    </source>
</evidence>
<reference evidence="1" key="2">
    <citation type="journal article" date="2023" name="IMA Fungus">
        <title>Comparative genomic study of the Penicillium genus elucidates a diverse pangenome and 15 lateral gene transfer events.</title>
        <authorList>
            <person name="Petersen C."/>
            <person name="Sorensen T."/>
            <person name="Nielsen M.R."/>
            <person name="Sondergaard T.E."/>
            <person name="Sorensen J.L."/>
            <person name="Fitzpatrick D.A."/>
            <person name="Frisvad J.C."/>
            <person name="Nielsen K.L."/>
        </authorList>
    </citation>
    <scope>NUCLEOTIDE SEQUENCE</scope>
    <source>
        <strain evidence="1">IBT 16125</strain>
    </source>
</reference>
<evidence type="ECO:0000313" key="2">
    <source>
        <dbReference type="Proteomes" id="UP001213681"/>
    </source>
</evidence>
<dbReference type="EMBL" id="JAPVEA010000001">
    <property type="protein sequence ID" value="KAJ5465168.1"/>
    <property type="molecule type" value="Genomic_DNA"/>
</dbReference>
<accession>A0AAD6CGX9</accession>
<dbReference type="SUPFAM" id="SSF52047">
    <property type="entry name" value="RNI-like"/>
    <property type="match status" value="1"/>
</dbReference>
<proteinExistence type="predicted"/>
<dbReference type="RefSeq" id="XP_056772015.1">
    <property type="nucleotide sequence ID" value="XM_056904248.1"/>
</dbReference>
<dbReference type="Gene3D" id="3.80.10.10">
    <property type="entry name" value="Ribonuclease Inhibitor"/>
    <property type="match status" value="1"/>
</dbReference>
<dbReference type="InterPro" id="IPR032675">
    <property type="entry name" value="LRR_dom_sf"/>
</dbReference>
<comment type="caution">
    <text evidence="1">The sequence shown here is derived from an EMBL/GenBank/DDBJ whole genome shotgun (WGS) entry which is preliminary data.</text>
</comment>
<protein>
    <submittedName>
        <fullName evidence="1">Uncharacterized protein</fullName>
    </submittedName>
</protein>
<organism evidence="1 2">
    <name type="scientific">Penicillium daleae</name>
    <dbReference type="NCBI Taxonomy" id="63821"/>
    <lineage>
        <taxon>Eukaryota</taxon>
        <taxon>Fungi</taxon>
        <taxon>Dikarya</taxon>
        <taxon>Ascomycota</taxon>
        <taxon>Pezizomycotina</taxon>
        <taxon>Eurotiomycetes</taxon>
        <taxon>Eurotiomycetidae</taxon>
        <taxon>Eurotiales</taxon>
        <taxon>Aspergillaceae</taxon>
        <taxon>Penicillium</taxon>
    </lineage>
</organism>
<keyword evidence="2" id="KW-1185">Reference proteome</keyword>
<dbReference type="AlphaFoldDB" id="A0AAD6CGX9"/>
<name>A0AAD6CGX9_9EURO</name>
<dbReference type="GeneID" id="81594491"/>